<comment type="cofactor">
    <cofactor evidence="1">
        <name>adenosylcob(III)alamin</name>
        <dbReference type="ChEBI" id="CHEBI:18408"/>
    </cofactor>
</comment>
<dbReference type="GO" id="GO:0050897">
    <property type="term" value="F:cobalt ion binding"/>
    <property type="evidence" value="ECO:0007669"/>
    <property type="project" value="InterPro"/>
</dbReference>
<comment type="caution">
    <text evidence="7">The sequence shown here is derived from an EMBL/GenBank/DDBJ whole genome shotgun (WGS) entry which is preliminary data.</text>
</comment>
<keyword evidence="4" id="KW-0170">Cobalt</keyword>
<dbReference type="InterPro" id="IPR000788">
    <property type="entry name" value="RNR_lg_C"/>
</dbReference>
<dbReference type="InterPro" id="IPR013678">
    <property type="entry name" value="RNR_2_N"/>
</dbReference>
<feature type="non-terminal residue" evidence="7">
    <location>
        <position position="527"/>
    </location>
</feature>
<dbReference type="Gene3D" id="3.20.70.20">
    <property type="match status" value="1"/>
</dbReference>
<evidence type="ECO:0000256" key="2">
    <source>
        <dbReference type="ARBA" id="ARBA00022628"/>
    </source>
</evidence>
<keyword evidence="2" id="KW-0846">Cobalamin</keyword>
<evidence type="ECO:0000256" key="1">
    <source>
        <dbReference type="ARBA" id="ARBA00001922"/>
    </source>
</evidence>
<evidence type="ECO:0000256" key="4">
    <source>
        <dbReference type="ARBA" id="ARBA00023285"/>
    </source>
</evidence>
<evidence type="ECO:0000256" key="3">
    <source>
        <dbReference type="ARBA" id="ARBA00023002"/>
    </source>
</evidence>
<proteinExistence type="predicted"/>
<gene>
    <name evidence="7" type="ORF">LCGC14_2347250</name>
</gene>
<dbReference type="GO" id="GO:0004748">
    <property type="term" value="F:ribonucleoside-diphosphate reductase activity, thioredoxin disulfide as acceptor"/>
    <property type="evidence" value="ECO:0007669"/>
    <property type="project" value="InterPro"/>
</dbReference>
<name>A0A0F9CB42_9ZZZZ</name>
<dbReference type="Pfam" id="PF08471">
    <property type="entry name" value="Ribonuc_red_2_N"/>
    <property type="match status" value="1"/>
</dbReference>
<dbReference type="SUPFAM" id="SSF51998">
    <property type="entry name" value="PFL-like glycyl radical enzymes"/>
    <property type="match status" value="1"/>
</dbReference>
<dbReference type="GO" id="GO:0031419">
    <property type="term" value="F:cobalamin binding"/>
    <property type="evidence" value="ECO:0007669"/>
    <property type="project" value="UniProtKB-KW"/>
</dbReference>
<evidence type="ECO:0000259" key="5">
    <source>
        <dbReference type="Pfam" id="PF02867"/>
    </source>
</evidence>
<protein>
    <submittedName>
        <fullName evidence="7">Uncharacterized protein</fullName>
    </submittedName>
</protein>
<dbReference type="EMBL" id="LAZR01034096">
    <property type="protein sequence ID" value="KKL46269.1"/>
    <property type="molecule type" value="Genomic_DNA"/>
</dbReference>
<evidence type="ECO:0000313" key="7">
    <source>
        <dbReference type="EMBL" id="KKL46269.1"/>
    </source>
</evidence>
<dbReference type="Pfam" id="PF02867">
    <property type="entry name" value="Ribonuc_red_lgC"/>
    <property type="match status" value="1"/>
</dbReference>
<organism evidence="7">
    <name type="scientific">marine sediment metagenome</name>
    <dbReference type="NCBI Taxonomy" id="412755"/>
    <lineage>
        <taxon>unclassified sequences</taxon>
        <taxon>metagenomes</taxon>
        <taxon>ecological metagenomes</taxon>
    </lineage>
</organism>
<feature type="domain" description="Ribonucleotide reductase class II vitamin B12-dependent N-terminal" evidence="6">
    <location>
        <begin position="117"/>
        <end position="211"/>
    </location>
</feature>
<dbReference type="InterPro" id="IPR050862">
    <property type="entry name" value="RdRp_reductase_class-2"/>
</dbReference>
<keyword evidence="3" id="KW-0560">Oxidoreductase</keyword>
<feature type="domain" description="Ribonucleotide reductase large subunit C-terminal" evidence="5">
    <location>
        <begin position="269"/>
        <end position="512"/>
    </location>
</feature>
<reference evidence="7" key="1">
    <citation type="journal article" date="2015" name="Nature">
        <title>Complex archaea that bridge the gap between prokaryotes and eukaryotes.</title>
        <authorList>
            <person name="Spang A."/>
            <person name="Saw J.H."/>
            <person name="Jorgensen S.L."/>
            <person name="Zaremba-Niedzwiedzka K."/>
            <person name="Martijn J."/>
            <person name="Lind A.E."/>
            <person name="van Eijk R."/>
            <person name="Schleper C."/>
            <person name="Guy L."/>
            <person name="Ettema T.J."/>
        </authorList>
    </citation>
    <scope>NUCLEOTIDE SEQUENCE</scope>
</reference>
<dbReference type="AlphaFoldDB" id="A0A0F9CB42"/>
<evidence type="ECO:0000259" key="6">
    <source>
        <dbReference type="Pfam" id="PF08471"/>
    </source>
</evidence>
<accession>A0A0F9CB42</accession>
<dbReference type="PANTHER" id="PTHR43371">
    <property type="entry name" value="VITAMIN B12-DEPENDENT RIBONUCLEOTIDE REDUCTASE"/>
    <property type="match status" value="1"/>
</dbReference>
<dbReference type="PANTHER" id="PTHR43371:SF1">
    <property type="entry name" value="RIBONUCLEOSIDE-DIPHOSPHATE REDUCTASE"/>
    <property type="match status" value="1"/>
</dbReference>
<sequence length="527" mass="59018">MGDSAASMETKSMESNGMLNDSYSRTIIGAYDRVRHVPLDEADSLVESQGLSLDKLTKAVSDEKIHVYEFDNKKYLDRLDIGRIYHRPAQERGGLTIERYFSEQGKDPLKEDYKIKHLEITDVKGRTIYEIDAEFPASWDDVSAKIVAQKYFFSPVKEEWKKKLQEKIGTTKENSIRHLITRISNFFADKGFELGYFSSEEYRNAFRDELMALQIQRKIAFNSPVQFNAGVYNEYGIEGSNNVNWIRNPETGELKRLRDSEYVYPQCHACFIKGPRDDLESILTHVVDEGSIFSAGSGIGQNIGDLREARASLSGGGKASGAISFLKIDDDGTGTIKSGGKSRRAARMTMMDQGHPDIMEFIKSKVGEDRKALTLMKAGYESGMDGEAYTTVTLQNTNITVRLDDNFFEQLKKGGDIELISVKEGKAVGRVSAERMMKEIAFGSWRVGDPAVMYTKMIDRMHTAPNSGRQRATNPCGEYMFLNDTSCNLASSNLVAFSDKKGNFNVESFKRANIDSSLAAAAHCPNR</sequence>